<organism evidence="3 4">
    <name type="scientific">Parabacteroides hominis</name>
    <dbReference type="NCBI Taxonomy" id="2763057"/>
    <lineage>
        <taxon>Bacteria</taxon>
        <taxon>Pseudomonadati</taxon>
        <taxon>Bacteroidota</taxon>
        <taxon>Bacteroidia</taxon>
        <taxon>Bacteroidales</taxon>
        <taxon>Tannerellaceae</taxon>
        <taxon>Parabacteroides</taxon>
    </lineage>
</organism>
<dbReference type="Pfam" id="PF21347">
    <property type="entry name" value="DUF3108_like"/>
    <property type="match status" value="1"/>
</dbReference>
<evidence type="ECO:0000256" key="1">
    <source>
        <dbReference type="SAM" id="SignalP"/>
    </source>
</evidence>
<reference evidence="3 4" key="1">
    <citation type="submission" date="2020-08" db="EMBL/GenBank/DDBJ databases">
        <title>Genome public.</title>
        <authorList>
            <person name="Liu C."/>
            <person name="Sun Q."/>
        </authorList>
    </citation>
    <scope>NUCLEOTIDE SEQUENCE [LARGE SCALE GENOMIC DNA]</scope>
    <source>
        <strain evidence="3 4">NSJ-79</strain>
    </source>
</reference>
<proteinExistence type="predicted"/>
<protein>
    <recommendedName>
        <fullName evidence="2">DUF3108 domain-containing protein</fullName>
    </recommendedName>
</protein>
<evidence type="ECO:0000313" key="3">
    <source>
        <dbReference type="EMBL" id="MBC5631338.1"/>
    </source>
</evidence>
<dbReference type="EMBL" id="JACOOJ010000001">
    <property type="protein sequence ID" value="MBC5631338.1"/>
    <property type="molecule type" value="Genomic_DNA"/>
</dbReference>
<accession>A0ABR7DKH4</accession>
<gene>
    <name evidence="3" type="ORF">H8S65_00915</name>
</gene>
<dbReference type="InterPro" id="IPR049279">
    <property type="entry name" value="DUF3108-like"/>
</dbReference>
<feature type="chain" id="PRO_5047523951" description="DUF3108 domain-containing protein" evidence="1">
    <location>
        <begin position="24"/>
        <end position="225"/>
    </location>
</feature>
<dbReference type="Proteomes" id="UP000651475">
    <property type="component" value="Unassembled WGS sequence"/>
</dbReference>
<comment type="caution">
    <text evidence="3">The sequence shown here is derived from an EMBL/GenBank/DDBJ whole genome shotgun (WGS) entry which is preliminary data.</text>
</comment>
<dbReference type="RefSeq" id="WP_186928076.1">
    <property type="nucleotide sequence ID" value="NZ_JACOOJ010000001.1"/>
</dbReference>
<name>A0ABR7DKH4_9BACT</name>
<dbReference type="Gene3D" id="2.40.360.20">
    <property type="match status" value="1"/>
</dbReference>
<feature type="signal peptide" evidence="1">
    <location>
        <begin position="1"/>
        <end position="23"/>
    </location>
</feature>
<evidence type="ECO:0000313" key="4">
    <source>
        <dbReference type="Proteomes" id="UP000651475"/>
    </source>
</evidence>
<feature type="domain" description="DUF3108" evidence="2">
    <location>
        <begin position="31"/>
        <end position="219"/>
    </location>
</feature>
<keyword evidence="4" id="KW-1185">Reference proteome</keyword>
<evidence type="ECO:0000259" key="2">
    <source>
        <dbReference type="Pfam" id="PF21347"/>
    </source>
</evidence>
<keyword evidence="1" id="KW-0732">Signal</keyword>
<sequence length="225" mass="24341">MKTNLRFLVMIAVSLLMAVGASAQDPFFLHKEGVKLTYADKDKKGKVTSYSETTATQVTGDADNCTVTYSVMVMDNKKNPILKEPMKQTFAVKDGVVTFDPKSLVGQIMEGMQVTVTGTPFKLPTDVSVGDTFGNYTITINLAGIKTSTEVTGVKAVAEETIDVNGKSIDCIVIENTSVSKVIGIKQTAIQKVWYGHGIGPVKTNMYNKKGKLMTSQELVEIEGL</sequence>